<keyword evidence="5 6" id="KW-0472">Membrane</keyword>
<feature type="transmembrane region" description="Helical" evidence="6">
    <location>
        <begin position="252"/>
        <end position="279"/>
    </location>
</feature>
<gene>
    <name evidence="8" type="ORF">LMS43_10340</name>
</gene>
<keyword evidence="3 6" id="KW-0812">Transmembrane</keyword>
<feature type="transmembrane region" description="Helical" evidence="6">
    <location>
        <begin position="6"/>
        <end position="23"/>
    </location>
</feature>
<dbReference type="Proteomes" id="UP001168613">
    <property type="component" value="Unassembled WGS sequence"/>
</dbReference>
<evidence type="ECO:0000256" key="3">
    <source>
        <dbReference type="ARBA" id="ARBA00022692"/>
    </source>
</evidence>
<evidence type="ECO:0000256" key="2">
    <source>
        <dbReference type="ARBA" id="ARBA00022475"/>
    </source>
</evidence>
<feature type="transmembrane region" description="Helical" evidence="6">
    <location>
        <begin position="102"/>
        <end position="120"/>
    </location>
</feature>
<comment type="subcellular location">
    <subcellularLocation>
        <location evidence="1">Cell membrane</location>
        <topology evidence="1">Multi-pass membrane protein</topology>
    </subcellularLocation>
</comment>
<proteinExistence type="predicted"/>
<evidence type="ECO:0000313" key="9">
    <source>
        <dbReference type="Proteomes" id="UP001168613"/>
    </source>
</evidence>
<feature type="transmembrane region" description="Helical" evidence="6">
    <location>
        <begin position="73"/>
        <end position="96"/>
    </location>
</feature>
<keyword evidence="4 6" id="KW-1133">Transmembrane helix</keyword>
<name>A0ABT8EK79_9BURK</name>
<dbReference type="InterPro" id="IPR018076">
    <property type="entry name" value="T2SS_GspF_dom"/>
</dbReference>
<evidence type="ECO:0000256" key="6">
    <source>
        <dbReference type="SAM" id="Phobius"/>
    </source>
</evidence>
<comment type="caution">
    <text evidence="8">The sequence shown here is derived from an EMBL/GenBank/DDBJ whole genome shotgun (WGS) entry which is preliminary data.</text>
</comment>
<dbReference type="PANTHER" id="PTHR35007">
    <property type="entry name" value="INTEGRAL MEMBRANE PROTEIN-RELATED"/>
    <property type="match status" value="1"/>
</dbReference>
<keyword evidence="9" id="KW-1185">Reference proteome</keyword>
<dbReference type="EMBL" id="JAJHNU010000002">
    <property type="protein sequence ID" value="MDN4121689.1"/>
    <property type="molecule type" value="Genomic_DNA"/>
</dbReference>
<dbReference type="Pfam" id="PF00482">
    <property type="entry name" value="T2SSF"/>
    <property type="match status" value="1"/>
</dbReference>
<keyword evidence="2" id="KW-1003">Cell membrane</keyword>
<organism evidence="8 9">
    <name type="scientific">Alcaligenes endophyticus</name>
    <dbReference type="NCBI Taxonomy" id="1929088"/>
    <lineage>
        <taxon>Bacteria</taxon>
        <taxon>Pseudomonadati</taxon>
        <taxon>Pseudomonadota</taxon>
        <taxon>Betaproteobacteria</taxon>
        <taxon>Burkholderiales</taxon>
        <taxon>Alcaligenaceae</taxon>
        <taxon>Alcaligenes</taxon>
    </lineage>
</organism>
<evidence type="ECO:0000256" key="4">
    <source>
        <dbReference type="ARBA" id="ARBA00022989"/>
    </source>
</evidence>
<evidence type="ECO:0000259" key="7">
    <source>
        <dbReference type="Pfam" id="PF00482"/>
    </source>
</evidence>
<protein>
    <submittedName>
        <fullName evidence="8">Type II secretion system F family protein</fullName>
    </submittedName>
</protein>
<evidence type="ECO:0000256" key="1">
    <source>
        <dbReference type="ARBA" id="ARBA00004651"/>
    </source>
</evidence>
<dbReference type="RefSeq" id="WP_266124356.1">
    <property type="nucleotide sequence ID" value="NZ_JAJHNU010000002.1"/>
</dbReference>
<accession>A0ABT8EK79</accession>
<evidence type="ECO:0000313" key="8">
    <source>
        <dbReference type="EMBL" id="MDN4121689.1"/>
    </source>
</evidence>
<sequence length="283" mass="31589">MSLVFYGASVLCLLCVMVLSLRWRTRARTLRLEKGAFERFFGQPVAQIVLQISGEAQWRQRLDRAGLYTQTPLGFLSAVLQQCLVLCIAACLILALSLQSGGVGVFLGLVLSAGVMMWRIQGLSRAWQRQRRQLQRELPFLFDLLVMALESGAGFNVALQRIYALTPSPQSRLMLARLLECLSAGMGRQQALQHYAEHMQLEALHQWAWTLEQADSFGISLAPLLRIQATQLRERLLQQGEQKALQAPLKMLLPLSLCLMPCTFIVLLLGLGAQLFPLLTGQA</sequence>
<feature type="domain" description="Type II secretion system protein GspF" evidence="7">
    <location>
        <begin position="142"/>
        <end position="268"/>
    </location>
</feature>
<evidence type="ECO:0000256" key="5">
    <source>
        <dbReference type="ARBA" id="ARBA00023136"/>
    </source>
</evidence>
<reference evidence="8" key="1">
    <citation type="submission" date="2021-11" db="EMBL/GenBank/DDBJ databases">
        <title>Draft genome sequence of Alcaligenes endophyticus type strain CCUG 75668T.</title>
        <authorList>
            <person name="Salva-Serra F."/>
            <person name="Duran R.E."/>
            <person name="Seeger M."/>
            <person name="Moore E.R.B."/>
            <person name="Jaen-Luchoro D."/>
        </authorList>
    </citation>
    <scope>NUCLEOTIDE SEQUENCE</scope>
    <source>
        <strain evidence="8">CCUG 75668</strain>
    </source>
</reference>
<dbReference type="PANTHER" id="PTHR35007:SF2">
    <property type="entry name" value="PILUS ASSEMBLE PROTEIN"/>
    <property type="match status" value="1"/>
</dbReference>